<protein>
    <submittedName>
        <fullName evidence="2">Uncharacterized protein</fullName>
    </submittedName>
</protein>
<accession>A0A9R1V5I1</accession>
<proteinExistence type="predicted"/>
<gene>
    <name evidence="2" type="ORF">LSAT_V11C600341820</name>
</gene>
<reference evidence="2 3" key="1">
    <citation type="journal article" date="2017" name="Nat. Commun.">
        <title>Genome assembly with in vitro proximity ligation data and whole-genome triplication in lettuce.</title>
        <authorList>
            <person name="Reyes-Chin-Wo S."/>
            <person name="Wang Z."/>
            <person name="Yang X."/>
            <person name="Kozik A."/>
            <person name="Arikit S."/>
            <person name="Song C."/>
            <person name="Xia L."/>
            <person name="Froenicke L."/>
            <person name="Lavelle D.O."/>
            <person name="Truco M.J."/>
            <person name="Xia R."/>
            <person name="Zhu S."/>
            <person name="Xu C."/>
            <person name="Xu H."/>
            <person name="Xu X."/>
            <person name="Cox K."/>
            <person name="Korf I."/>
            <person name="Meyers B.C."/>
            <person name="Michelmore R.W."/>
        </authorList>
    </citation>
    <scope>NUCLEOTIDE SEQUENCE [LARGE SCALE GENOMIC DNA]</scope>
    <source>
        <strain evidence="3">cv. Salinas</strain>
        <tissue evidence="2">Seedlings</tissue>
    </source>
</reference>
<dbReference type="AlphaFoldDB" id="A0A9R1V5I1"/>
<feature type="transmembrane region" description="Helical" evidence="1">
    <location>
        <begin position="6"/>
        <end position="25"/>
    </location>
</feature>
<name>A0A9R1V5I1_LACSA</name>
<dbReference type="EMBL" id="NBSK02000006">
    <property type="protein sequence ID" value="KAJ0198912.1"/>
    <property type="molecule type" value="Genomic_DNA"/>
</dbReference>
<dbReference type="Proteomes" id="UP000235145">
    <property type="component" value="Unassembled WGS sequence"/>
</dbReference>
<evidence type="ECO:0000313" key="3">
    <source>
        <dbReference type="Proteomes" id="UP000235145"/>
    </source>
</evidence>
<organism evidence="2 3">
    <name type="scientific">Lactuca sativa</name>
    <name type="common">Garden lettuce</name>
    <dbReference type="NCBI Taxonomy" id="4236"/>
    <lineage>
        <taxon>Eukaryota</taxon>
        <taxon>Viridiplantae</taxon>
        <taxon>Streptophyta</taxon>
        <taxon>Embryophyta</taxon>
        <taxon>Tracheophyta</taxon>
        <taxon>Spermatophyta</taxon>
        <taxon>Magnoliopsida</taxon>
        <taxon>eudicotyledons</taxon>
        <taxon>Gunneridae</taxon>
        <taxon>Pentapetalae</taxon>
        <taxon>asterids</taxon>
        <taxon>campanulids</taxon>
        <taxon>Asterales</taxon>
        <taxon>Asteraceae</taxon>
        <taxon>Cichorioideae</taxon>
        <taxon>Cichorieae</taxon>
        <taxon>Lactucinae</taxon>
        <taxon>Lactuca</taxon>
    </lineage>
</organism>
<keyword evidence="1" id="KW-1133">Transmembrane helix</keyword>
<evidence type="ECO:0000313" key="2">
    <source>
        <dbReference type="EMBL" id="KAJ0198912.1"/>
    </source>
</evidence>
<comment type="caution">
    <text evidence="2">The sequence shown here is derived from an EMBL/GenBank/DDBJ whole genome shotgun (WGS) entry which is preliminary data.</text>
</comment>
<keyword evidence="1" id="KW-0472">Membrane</keyword>
<evidence type="ECO:0000256" key="1">
    <source>
        <dbReference type="SAM" id="Phobius"/>
    </source>
</evidence>
<keyword evidence="1" id="KW-0812">Transmembrane</keyword>
<keyword evidence="3" id="KW-1185">Reference proteome</keyword>
<sequence>MNVSYVYTYVSVLTMASQIGALIFIKHKQKNRSFLAVKMGMSHIIDSKLISCTGPTMCWLKLIPIKQIGEFKLDITTARSVAMIRKRQIISFFNAKMLRRFTTGSSDGADFRLGDLAICSTFSIRWLPVETGVKE</sequence>